<reference evidence="2 3" key="1">
    <citation type="submission" date="2019-08" db="EMBL/GenBank/DDBJ databases">
        <title>Complete genome sequence of Rhodanobacter glycinis strain T01E-68 isolated from tomato root.</title>
        <authorList>
            <person name="Weon H.-Y."/>
            <person name="Lee S.A."/>
        </authorList>
    </citation>
    <scope>NUCLEOTIDE SEQUENCE [LARGE SCALE GENOMIC DNA]</scope>
    <source>
        <strain evidence="2 3">T01E-68</strain>
    </source>
</reference>
<dbReference type="AlphaFoldDB" id="A0A5B9E104"/>
<evidence type="ECO:0000256" key="1">
    <source>
        <dbReference type="SAM" id="MobiDB-lite"/>
    </source>
</evidence>
<gene>
    <name evidence="2" type="ORF">CS053_06450</name>
</gene>
<sequence>MRGGCSRASWFFCPSFRRRPESSRISRAKRTKPVSSAAHDMFHWIPACAGMTLRARDGRGLFSRRRIRRAGPARRHQQRGKPDPQQQRQSEVAQRRHRAE</sequence>
<name>A0A5B9E104_9GAMM</name>
<proteinExistence type="predicted"/>
<protein>
    <submittedName>
        <fullName evidence="2">Uncharacterized protein</fullName>
    </submittedName>
</protein>
<dbReference type="KEGG" id="rgl:CS053_06450"/>
<feature type="region of interest" description="Disordered" evidence="1">
    <location>
        <begin position="64"/>
        <end position="100"/>
    </location>
</feature>
<evidence type="ECO:0000313" key="2">
    <source>
        <dbReference type="EMBL" id="QEE24180.1"/>
    </source>
</evidence>
<dbReference type="EMBL" id="CP042807">
    <property type="protein sequence ID" value="QEE24180.1"/>
    <property type="molecule type" value="Genomic_DNA"/>
</dbReference>
<accession>A0A5B9E104</accession>
<feature type="compositionally biased region" description="Basic residues" evidence="1">
    <location>
        <begin position="64"/>
        <end position="79"/>
    </location>
</feature>
<evidence type="ECO:0000313" key="3">
    <source>
        <dbReference type="Proteomes" id="UP000321807"/>
    </source>
</evidence>
<organism evidence="2 3">
    <name type="scientific">Rhodanobacter glycinis</name>
    <dbReference type="NCBI Taxonomy" id="582702"/>
    <lineage>
        <taxon>Bacteria</taxon>
        <taxon>Pseudomonadati</taxon>
        <taxon>Pseudomonadota</taxon>
        <taxon>Gammaproteobacteria</taxon>
        <taxon>Lysobacterales</taxon>
        <taxon>Rhodanobacteraceae</taxon>
        <taxon>Rhodanobacter</taxon>
    </lineage>
</organism>
<dbReference type="Proteomes" id="UP000321807">
    <property type="component" value="Chromosome"/>
</dbReference>